<keyword evidence="3" id="KW-1185">Reference proteome</keyword>
<dbReference type="Pfam" id="PF13472">
    <property type="entry name" value="Lipase_GDSL_2"/>
    <property type="match status" value="1"/>
</dbReference>
<accession>A0A840WPJ0</accession>
<keyword evidence="2" id="KW-0378">Hydrolase</keyword>
<comment type="caution">
    <text evidence="2">The sequence shown here is derived from an EMBL/GenBank/DDBJ whole genome shotgun (WGS) entry which is preliminary data.</text>
</comment>
<dbReference type="EC" id="3.1.1.5" evidence="2"/>
<dbReference type="CDD" id="cd01822">
    <property type="entry name" value="Lysophospholipase_L1_like"/>
    <property type="match status" value="1"/>
</dbReference>
<evidence type="ECO:0000313" key="3">
    <source>
        <dbReference type="Proteomes" id="UP000553766"/>
    </source>
</evidence>
<organism evidence="2 3">
    <name type="scientific">Rubricella aquisinus</name>
    <dbReference type="NCBI Taxonomy" id="2028108"/>
    <lineage>
        <taxon>Bacteria</taxon>
        <taxon>Pseudomonadati</taxon>
        <taxon>Pseudomonadota</taxon>
        <taxon>Alphaproteobacteria</taxon>
        <taxon>Rhodobacterales</taxon>
        <taxon>Paracoccaceae</taxon>
        <taxon>Rubricella</taxon>
    </lineage>
</organism>
<dbReference type="Proteomes" id="UP000553766">
    <property type="component" value="Unassembled WGS sequence"/>
</dbReference>
<gene>
    <name evidence="2" type="ORF">FHS89_001574</name>
</gene>
<dbReference type="GO" id="GO:0004622">
    <property type="term" value="F:phosphatidylcholine lysophospholipase activity"/>
    <property type="evidence" value="ECO:0007669"/>
    <property type="project" value="UniProtKB-EC"/>
</dbReference>
<dbReference type="PANTHER" id="PTHR30383">
    <property type="entry name" value="THIOESTERASE 1/PROTEASE 1/LYSOPHOSPHOLIPASE L1"/>
    <property type="match status" value="1"/>
</dbReference>
<proteinExistence type="predicted"/>
<reference evidence="2 3" key="1">
    <citation type="submission" date="2020-08" db="EMBL/GenBank/DDBJ databases">
        <title>Genomic Encyclopedia of Type Strains, Phase IV (KMG-IV): sequencing the most valuable type-strain genomes for metagenomic binning, comparative biology and taxonomic classification.</title>
        <authorList>
            <person name="Goeker M."/>
        </authorList>
    </citation>
    <scope>NUCLEOTIDE SEQUENCE [LARGE SCALE GENOMIC DNA]</scope>
    <source>
        <strain evidence="2 3">DSM 103377</strain>
    </source>
</reference>
<feature type="domain" description="SGNH hydrolase-type esterase" evidence="1">
    <location>
        <begin position="43"/>
        <end position="207"/>
    </location>
</feature>
<dbReference type="InterPro" id="IPR013830">
    <property type="entry name" value="SGNH_hydro"/>
</dbReference>
<protein>
    <submittedName>
        <fullName evidence="2">Acyl-CoA thioesterase-1</fullName>
        <ecNumber evidence="2">3.1.1.5</ecNumber>
        <ecNumber evidence="2">3.1.2.-</ecNumber>
    </submittedName>
</protein>
<dbReference type="SUPFAM" id="SSF52266">
    <property type="entry name" value="SGNH hydrolase"/>
    <property type="match status" value="1"/>
</dbReference>
<dbReference type="AlphaFoldDB" id="A0A840WPJ0"/>
<dbReference type="PANTHER" id="PTHR30383:SF24">
    <property type="entry name" value="THIOESTERASE 1_PROTEASE 1_LYSOPHOSPHOLIPASE L1"/>
    <property type="match status" value="1"/>
</dbReference>
<dbReference type="Gene3D" id="3.40.50.1110">
    <property type="entry name" value="SGNH hydrolase"/>
    <property type="match status" value="1"/>
</dbReference>
<dbReference type="InterPro" id="IPR051532">
    <property type="entry name" value="Ester_Hydrolysis_Enzymes"/>
</dbReference>
<dbReference type="RefSeq" id="WP_184010325.1">
    <property type="nucleotide sequence ID" value="NZ_JACIJS010000004.1"/>
</dbReference>
<evidence type="ECO:0000313" key="2">
    <source>
        <dbReference type="EMBL" id="MBB5515562.1"/>
    </source>
</evidence>
<dbReference type="EC" id="3.1.2.-" evidence="2"/>
<sequence length="227" mass="23698">MGSVLSGVGRFAYGARRGIRNLATVALLLSGTQAIAEPITLAALGDSLTQGYGLPQEDGFVPNLEAWLRAQGADVAVMNAGVSGDTTAGGLARVGWTLTPEVDAMIVALGGNDLLRGIDPAASRANLDGILREASGRGLPVLLIGLPAPGNYGPDFQRDFNAMYPELAETYDALYVENFLGPLTEGDQAQALREDMQEDGIHPNANGVDKIVAALGPVVMQLVERAR</sequence>
<dbReference type="InterPro" id="IPR036514">
    <property type="entry name" value="SGNH_hydro_sf"/>
</dbReference>
<name>A0A840WPJ0_9RHOB</name>
<dbReference type="EMBL" id="JACIJS010000004">
    <property type="protein sequence ID" value="MBB5515562.1"/>
    <property type="molecule type" value="Genomic_DNA"/>
</dbReference>
<evidence type="ECO:0000259" key="1">
    <source>
        <dbReference type="Pfam" id="PF13472"/>
    </source>
</evidence>